<dbReference type="Proteomes" id="UP001341840">
    <property type="component" value="Unassembled WGS sequence"/>
</dbReference>
<dbReference type="EMBL" id="JASCZI010181253">
    <property type="protein sequence ID" value="MED6179926.1"/>
    <property type="molecule type" value="Genomic_DNA"/>
</dbReference>
<evidence type="ECO:0000259" key="7">
    <source>
        <dbReference type="Pfam" id="PF26168"/>
    </source>
</evidence>
<dbReference type="Pfam" id="PF26168">
    <property type="entry name" value="Glyco_transf_N"/>
    <property type="match status" value="1"/>
</dbReference>
<comment type="similarity">
    <text evidence="1 4">Belongs to the UDP-glycosyltransferase family.</text>
</comment>
<dbReference type="PANTHER" id="PTHR11926:SF986">
    <property type="entry name" value="UDP-GLYCOSYLTRANSFERASE 84A1"/>
    <property type="match status" value="1"/>
</dbReference>
<feature type="region of interest" description="Disordered" evidence="6">
    <location>
        <begin position="477"/>
        <end position="516"/>
    </location>
</feature>
<dbReference type="InterPro" id="IPR058980">
    <property type="entry name" value="Glyco_transf_N"/>
</dbReference>
<proteinExistence type="inferred from homology"/>
<comment type="caution">
    <text evidence="8">The sequence shown here is derived from an EMBL/GenBank/DDBJ whole genome shotgun (WGS) entry which is preliminary data.</text>
</comment>
<dbReference type="CDD" id="cd03784">
    <property type="entry name" value="GT1_Gtf-like"/>
    <property type="match status" value="1"/>
</dbReference>
<feature type="domain" description="Glycosyltransferase N-terminal" evidence="7">
    <location>
        <begin position="9"/>
        <end position="53"/>
    </location>
</feature>
<feature type="compositionally biased region" description="Polar residues" evidence="6">
    <location>
        <begin position="483"/>
        <end position="498"/>
    </location>
</feature>
<reference evidence="8 9" key="1">
    <citation type="journal article" date="2023" name="Plants (Basel)">
        <title>Bridging the Gap: Combining Genomics and Transcriptomics Approaches to Understand Stylosanthes scabra, an Orphan Legume from the Brazilian Caatinga.</title>
        <authorList>
            <person name="Ferreira-Neto J.R.C."/>
            <person name="da Silva M.D."/>
            <person name="Binneck E."/>
            <person name="de Melo N.F."/>
            <person name="da Silva R.H."/>
            <person name="de Melo A.L.T.M."/>
            <person name="Pandolfi V."/>
            <person name="Bustamante F.O."/>
            <person name="Brasileiro-Vidal A.C."/>
            <person name="Benko-Iseppon A.M."/>
        </authorList>
    </citation>
    <scope>NUCLEOTIDE SEQUENCE [LARGE SCALE GENOMIC DNA]</scope>
    <source>
        <tissue evidence="8">Leaves</tissue>
    </source>
</reference>
<keyword evidence="9" id="KW-1185">Reference proteome</keyword>
<evidence type="ECO:0000256" key="6">
    <source>
        <dbReference type="SAM" id="MobiDB-lite"/>
    </source>
</evidence>
<evidence type="ECO:0000313" key="8">
    <source>
        <dbReference type="EMBL" id="MED6179926.1"/>
    </source>
</evidence>
<sequence>MKTEFDSLVHVYLVSFPGQGHVNPLLRLGKRLATKGLLVTFCMPESWAKQMRLASDIVPGEPSPIGDGFIRFESFEDEWPEDEPRRQDLDQYLPQLQSVGKRVLPEIIKNQHPPVSCLINNPFIPWVSDVAESLGLPSAMLWVQSCACFSAYYHYYHKLVPFPSETDLELDVQLPCMPLLKSDEIPSFLHPNTPEPFLRRAILGQYRNLEKPFCILMDTFMELEQENVEFMSKIRPIKTVGPLFRNPKAANNAAVKGDLLKADDCAIQWLDTKPPSTVVYVSFGSVVYLKQEQVDEIAYGLLDSGLSFLWVMKPPHKDSGRTIHVLPEGFLEKAGNNGKVVRWSPQEQVLRHPSVACFVTHCGWNSSMEAMTSGMPLVAFPQWGDQVTNARYLVDVFKVAVRMCRGDAANELIKREEVKRCLLEATVGSKAKVIKENVLKLKAAAEAAVAEGGSSDRNIQEFVDEVRKRSLEIIKNRNDDNNKSSANTTVTACSTEEPVTSGDLLEANRSSKAQLV</sequence>
<organism evidence="8 9">
    <name type="scientific">Stylosanthes scabra</name>
    <dbReference type="NCBI Taxonomy" id="79078"/>
    <lineage>
        <taxon>Eukaryota</taxon>
        <taxon>Viridiplantae</taxon>
        <taxon>Streptophyta</taxon>
        <taxon>Embryophyta</taxon>
        <taxon>Tracheophyta</taxon>
        <taxon>Spermatophyta</taxon>
        <taxon>Magnoliopsida</taxon>
        <taxon>eudicotyledons</taxon>
        <taxon>Gunneridae</taxon>
        <taxon>Pentapetalae</taxon>
        <taxon>rosids</taxon>
        <taxon>fabids</taxon>
        <taxon>Fabales</taxon>
        <taxon>Fabaceae</taxon>
        <taxon>Papilionoideae</taxon>
        <taxon>50 kb inversion clade</taxon>
        <taxon>dalbergioids sensu lato</taxon>
        <taxon>Dalbergieae</taxon>
        <taxon>Pterocarpus clade</taxon>
        <taxon>Stylosanthes</taxon>
    </lineage>
</organism>
<gene>
    <name evidence="8" type="ORF">PIB30_005384</name>
</gene>
<accession>A0ABU6W249</accession>
<dbReference type="InterPro" id="IPR035595">
    <property type="entry name" value="UDP_glycos_trans_CS"/>
</dbReference>
<dbReference type="PANTHER" id="PTHR11926">
    <property type="entry name" value="GLUCOSYL/GLUCURONOSYL TRANSFERASES"/>
    <property type="match status" value="1"/>
</dbReference>
<dbReference type="PROSITE" id="PS00375">
    <property type="entry name" value="UDPGT"/>
    <property type="match status" value="1"/>
</dbReference>
<evidence type="ECO:0000256" key="4">
    <source>
        <dbReference type="RuleBase" id="RU003718"/>
    </source>
</evidence>
<dbReference type="SUPFAM" id="SSF53756">
    <property type="entry name" value="UDP-Glycosyltransferase/glycogen phosphorylase"/>
    <property type="match status" value="1"/>
</dbReference>
<evidence type="ECO:0000256" key="1">
    <source>
        <dbReference type="ARBA" id="ARBA00009995"/>
    </source>
</evidence>
<dbReference type="EC" id="2.4.1.-" evidence="5"/>
<dbReference type="InterPro" id="IPR002213">
    <property type="entry name" value="UDP_glucos_trans"/>
</dbReference>
<evidence type="ECO:0000256" key="3">
    <source>
        <dbReference type="ARBA" id="ARBA00022679"/>
    </source>
</evidence>
<dbReference type="Pfam" id="PF00201">
    <property type="entry name" value="UDPGT"/>
    <property type="match status" value="1"/>
</dbReference>
<evidence type="ECO:0000256" key="2">
    <source>
        <dbReference type="ARBA" id="ARBA00022676"/>
    </source>
</evidence>
<evidence type="ECO:0000313" key="9">
    <source>
        <dbReference type="Proteomes" id="UP001341840"/>
    </source>
</evidence>
<keyword evidence="3 4" id="KW-0808">Transferase</keyword>
<dbReference type="Gene3D" id="3.40.50.2000">
    <property type="entry name" value="Glycogen Phosphorylase B"/>
    <property type="match status" value="2"/>
</dbReference>
<protein>
    <recommendedName>
        <fullName evidence="5">Glycosyltransferase</fullName>
        <ecNumber evidence="5">2.4.1.-</ecNumber>
    </recommendedName>
</protein>
<keyword evidence="2 4" id="KW-0328">Glycosyltransferase</keyword>
<name>A0ABU6W249_9FABA</name>
<evidence type="ECO:0000256" key="5">
    <source>
        <dbReference type="RuleBase" id="RU362057"/>
    </source>
</evidence>